<evidence type="ECO:0000256" key="4">
    <source>
        <dbReference type="ARBA" id="ARBA00022803"/>
    </source>
</evidence>
<dbReference type="EMBL" id="JADKNH010000002">
    <property type="protein sequence ID" value="MBF4692245.1"/>
    <property type="molecule type" value="Genomic_DNA"/>
</dbReference>
<proteinExistence type="inferred from homology"/>
<dbReference type="Gene3D" id="3.40.50.300">
    <property type="entry name" value="P-loop containing nucleotide triphosphate hydrolases"/>
    <property type="match status" value="1"/>
</dbReference>
<dbReference type="PROSITE" id="PS50005">
    <property type="entry name" value="TPR"/>
    <property type="match status" value="1"/>
</dbReference>
<dbReference type="Pfam" id="PF13424">
    <property type="entry name" value="TPR_12"/>
    <property type="match status" value="1"/>
</dbReference>
<evidence type="ECO:0000256" key="2">
    <source>
        <dbReference type="ARBA" id="ARBA00022490"/>
    </source>
</evidence>
<name>A0ABR9ZP49_9FIRM</name>
<dbReference type="InterPro" id="IPR051476">
    <property type="entry name" value="Bac_ResReg_Asp_Phosphatase"/>
</dbReference>
<reference evidence="7 8" key="1">
    <citation type="submission" date="2020-11" db="EMBL/GenBank/DDBJ databases">
        <title>Fusibacter basophilias sp. nov.</title>
        <authorList>
            <person name="Qiu D."/>
        </authorList>
    </citation>
    <scope>NUCLEOTIDE SEQUENCE [LARGE SCALE GENOMIC DNA]</scope>
    <source>
        <strain evidence="7 8">Q10-2</strain>
    </source>
</reference>
<dbReference type="PANTHER" id="PTHR46630">
    <property type="entry name" value="TETRATRICOPEPTIDE REPEAT PROTEIN 29"/>
    <property type="match status" value="1"/>
</dbReference>
<evidence type="ECO:0000256" key="6">
    <source>
        <dbReference type="PROSITE-ProRule" id="PRU00339"/>
    </source>
</evidence>
<comment type="similarity">
    <text evidence="5">Belongs to the Rap family.</text>
</comment>
<dbReference type="InterPro" id="IPR019734">
    <property type="entry name" value="TPR_rpt"/>
</dbReference>
<evidence type="ECO:0000313" key="7">
    <source>
        <dbReference type="EMBL" id="MBF4692245.1"/>
    </source>
</evidence>
<dbReference type="RefSeq" id="WP_194700485.1">
    <property type="nucleotide sequence ID" value="NZ_JADKNH010000002.1"/>
</dbReference>
<dbReference type="InterPro" id="IPR027417">
    <property type="entry name" value="P-loop_NTPase"/>
</dbReference>
<evidence type="ECO:0000256" key="3">
    <source>
        <dbReference type="ARBA" id="ARBA00022737"/>
    </source>
</evidence>
<comment type="caution">
    <text evidence="7">The sequence shown here is derived from an EMBL/GenBank/DDBJ whole genome shotgun (WGS) entry which is preliminary data.</text>
</comment>
<gene>
    <name evidence="7" type="ORF">ISU02_03920</name>
</gene>
<evidence type="ECO:0000256" key="5">
    <source>
        <dbReference type="ARBA" id="ARBA00038253"/>
    </source>
</evidence>
<sequence length="1070" mass="123318">MSEKNNLYQEASRDIYNISGSQYIINNPIIQVTSDKAVTEEMELKFKELKKVDYLRILKEYCSEKKIISRESVVRDIYNALDGDSEMLIYGEPGIGKTIILSELAKDQDAVYISLRDKSLNRVVKYLIDSFEIQYGYGEDDIMAVLETLLQTSEKLFLIDDCESNPQILHKFLSIEKFRNIFVYASRIKSILGSYSIKNYEVKPFVKDETEAFIKQNIGETTIVEFQDLVKVSQGNPLYLYYFSKYQISPLPKDLGDYQQAIWNNLGTDEKELLNCIATTTFPIELTILKGVFDSILEKSNSPMQIMEKINRIEFLLRINERNYEIFHPSFKEYLLAELDRKGLIEYYKSKIGYVCLEKDDYIEATILLKNIDSQKIKPYIFETSHYLYFLGYIELSAQILEVGLSLYDREVEIFEFGYANYHLSSIYKDLGDNVRSFDFIEEAIASFKTIGDEEFHTLALTFKAQYLAEEGIKEEALEVLGLLLSEKPKSDLVQASIYLNVSKTYLSFNQYKLAAAYAKKSYELFSKMKDKRGMHMSILNYSASLGNINEEDLALEYLENLLEDEEIQDIPQLKAGVLNNLTMCYRKKGRLGEAKKACLESIEICRKLNLNVKVSMNLLNLGNVYRDEKDFQESEKLYKQGLDIAKQSGCKREIGRAQELLANIYNALGKYDDAILYASDAINESSAVKDSYRVAEAYIERAKAHKSMSSLELYVQDIDKAVINYLDERFVESALYYLFESSKTHFLLGNLESVKTNIDFIEKVIQNDKNVDFESLADNLEDFKSIDDTKLMELYSIMFARYLDIGDRVNLIFPFINFVDLCLANKADEGKQTLLNVLNKIIDRVPNNDRLMNLLAYGIEQSGTLLDFEDVEEIIKKLVDGINGFYYREISDGTGIFTVAWDNGFIAQINSTKLEIMEYKIALSIALVTKCNCSLFCERAGELKERSLEIYVINYDTFNKEVQQLKEESFPEPVSAVFSAGKDYDVPTVIIPHKNYADMCDFSKNPDNKAFVWILMNLYRVIVSHLSHLSVEDCDKILAKDSRVFVEKITGINYSFIKEENWRLNEISK</sequence>
<dbReference type="Pfam" id="PF13374">
    <property type="entry name" value="TPR_10"/>
    <property type="match status" value="1"/>
</dbReference>
<evidence type="ECO:0000313" key="8">
    <source>
        <dbReference type="Proteomes" id="UP000614200"/>
    </source>
</evidence>
<dbReference type="SMART" id="SM00028">
    <property type="entry name" value="TPR"/>
    <property type="match status" value="5"/>
</dbReference>
<accession>A0ABR9ZP49</accession>
<keyword evidence="3" id="KW-0677">Repeat</keyword>
<evidence type="ECO:0000256" key="1">
    <source>
        <dbReference type="ARBA" id="ARBA00004496"/>
    </source>
</evidence>
<dbReference type="Proteomes" id="UP000614200">
    <property type="component" value="Unassembled WGS sequence"/>
</dbReference>
<dbReference type="Gene3D" id="1.25.40.10">
    <property type="entry name" value="Tetratricopeptide repeat domain"/>
    <property type="match status" value="2"/>
</dbReference>
<organism evidence="7 8">
    <name type="scientific">Fusibacter ferrireducens</name>
    <dbReference type="NCBI Taxonomy" id="2785058"/>
    <lineage>
        <taxon>Bacteria</taxon>
        <taxon>Bacillati</taxon>
        <taxon>Bacillota</taxon>
        <taxon>Clostridia</taxon>
        <taxon>Eubacteriales</taxon>
        <taxon>Eubacteriales Family XII. Incertae Sedis</taxon>
        <taxon>Fusibacter</taxon>
    </lineage>
</organism>
<comment type="subcellular location">
    <subcellularLocation>
        <location evidence="1">Cytoplasm</location>
    </subcellularLocation>
</comment>
<dbReference type="SUPFAM" id="SSF52540">
    <property type="entry name" value="P-loop containing nucleoside triphosphate hydrolases"/>
    <property type="match status" value="1"/>
</dbReference>
<dbReference type="SUPFAM" id="SSF48452">
    <property type="entry name" value="TPR-like"/>
    <property type="match status" value="2"/>
</dbReference>
<dbReference type="PANTHER" id="PTHR46630:SF1">
    <property type="entry name" value="TETRATRICOPEPTIDE REPEAT PROTEIN 29"/>
    <property type="match status" value="1"/>
</dbReference>
<dbReference type="InterPro" id="IPR011990">
    <property type="entry name" value="TPR-like_helical_dom_sf"/>
</dbReference>
<keyword evidence="4 6" id="KW-0802">TPR repeat</keyword>
<protein>
    <submittedName>
        <fullName evidence="7">Tetratricopeptide repeat protein</fullName>
    </submittedName>
</protein>
<keyword evidence="2" id="KW-0963">Cytoplasm</keyword>
<feature type="repeat" description="TPR" evidence="6">
    <location>
        <begin position="616"/>
        <end position="649"/>
    </location>
</feature>
<keyword evidence="8" id="KW-1185">Reference proteome</keyword>